<sequence length="774" mass="85967">MKSFLGKQKKESAPASKPETPCASGAASTTSVHSESDSLKDLQPMFQHNSSAKFANDPDLNLNPCISNSMSVGTSSASAGTRSVFSSKYSSSTKQSSYMSSGSRAKKNRASEYGQALQILEIPEETRYDANANAEEIIADRLHSLWQDISYISNQYVTSVDNLSSSVVNIMDRFKEFRKSVKNIDALDGQWCFTSYNNDDVRKLLRTYLHYYDNLLKDDAYIRLKLLLCKAFNDFRLTLKSSSRVAVAPDSIQKPRNFAVGVNGGQELPNQREISRIISKIANSPMGLKEQNGSFIAPIARGIDRDMNVLCLYFGYPSFTEDNQRIVSSITDLFDDVHVMVAKNQIELASSTSAPLAGNVQKFKLPFRNPADPMRPPMSLSLSVETSSRISGTMGGFIYPKIDVSSQPQLTSYANSKFALSCGHVCLNKSEDVVEYPHVSSPSSVLIGLYKKALSAEYQKLDDIEGDNSVMDSKLAYASVLKQLDEIFPLKEVTVTDSKTKKKRTEVRNLPHTRFGQIIWGERTLIQAKNTKTGKEISDKRLSDLAIIKVNKLLQCDQNYLGDDIAFNEYDPALFFDNLYVRKVINLNRYTKEIDMDNINEVDSVDSVITESESSYSTNGLPVFKYGSTTKFTKGNLNGIKLVYWLDGAIHSSEFVVNSDDSTTYFAAGGDSGSWILTKLEDVQGSSERKGLGVVGMLHSYDGEFRQFGLFTPMTEILERLEDVTKIKWGVVGVSEKDENISATDSESESHLSDSDDSEYESGVEEQAYPPDID</sequence>
<proteinExistence type="predicted"/>
<dbReference type="Proteomes" id="UP000195602">
    <property type="component" value="Unassembled WGS sequence"/>
</dbReference>
<dbReference type="Pfam" id="PF08192">
    <property type="entry name" value="Peptidase_S64"/>
    <property type="match status" value="1"/>
</dbReference>
<protein>
    <submittedName>
        <fullName evidence="2">SPS-sensor serine protease component</fullName>
    </submittedName>
</protein>
<dbReference type="SUPFAM" id="SSF50494">
    <property type="entry name" value="Trypsin-like serine proteases"/>
    <property type="match status" value="1"/>
</dbReference>
<gene>
    <name evidence="2" type="ORF">A9F13_26g00561</name>
</gene>
<dbReference type="GO" id="GO:0006508">
    <property type="term" value="P:proteolysis"/>
    <property type="evidence" value="ECO:0007669"/>
    <property type="project" value="UniProtKB-KW"/>
</dbReference>
<dbReference type="GO" id="GO:0008233">
    <property type="term" value="F:peptidase activity"/>
    <property type="evidence" value="ECO:0007669"/>
    <property type="project" value="UniProtKB-KW"/>
</dbReference>
<reference evidence="2 3" key="1">
    <citation type="submission" date="2017-04" db="EMBL/GenBank/DDBJ databases">
        <title>Draft genome of the yeast Clavispora lusitaniae type strain CBS 6936.</title>
        <authorList>
            <person name="Durrens P."/>
            <person name="Klopp C."/>
            <person name="Biteau N."/>
            <person name="Fitton-Ouhabi V."/>
            <person name="Dementhon K."/>
            <person name="Accoceberry I."/>
            <person name="Sherman D.J."/>
            <person name="Noel T."/>
        </authorList>
    </citation>
    <scope>NUCLEOTIDE SEQUENCE [LARGE SCALE GENOMIC DNA]</scope>
    <source>
        <strain evidence="2 3">CBS 6936</strain>
    </source>
</reference>
<evidence type="ECO:0000256" key="1">
    <source>
        <dbReference type="SAM" id="MobiDB-lite"/>
    </source>
</evidence>
<feature type="compositionally biased region" description="Acidic residues" evidence="1">
    <location>
        <begin position="755"/>
        <end position="764"/>
    </location>
</feature>
<feature type="region of interest" description="Disordered" evidence="1">
    <location>
        <begin position="1"/>
        <end position="42"/>
    </location>
</feature>
<evidence type="ECO:0000313" key="3">
    <source>
        <dbReference type="Proteomes" id="UP000195602"/>
    </source>
</evidence>
<name>A0AA91SZJ6_CLALS</name>
<dbReference type="AlphaFoldDB" id="A0AA91SZJ6"/>
<evidence type="ECO:0000313" key="2">
    <source>
        <dbReference type="EMBL" id="OVF04701.1"/>
    </source>
</evidence>
<dbReference type="KEGG" id="clus:A9F13_26g00561"/>
<dbReference type="EMBL" id="LYUB02000026">
    <property type="protein sequence ID" value="OVF04701.1"/>
    <property type="molecule type" value="Genomic_DNA"/>
</dbReference>
<feature type="region of interest" description="Disordered" evidence="1">
    <location>
        <begin position="738"/>
        <end position="774"/>
    </location>
</feature>
<dbReference type="InterPro" id="IPR009003">
    <property type="entry name" value="Peptidase_S1_PA"/>
</dbReference>
<accession>A0AA91SZJ6</accession>
<keyword evidence="2" id="KW-0645">Protease</keyword>
<keyword evidence="2" id="KW-0378">Hydrolase</keyword>
<comment type="caution">
    <text evidence="2">The sequence shown here is derived from an EMBL/GenBank/DDBJ whole genome shotgun (WGS) entry which is preliminary data.</text>
</comment>
<organism evidence="2 3">
    <name type="scientific">Clavispora lusitaniae</name>
    <name type="common">Candida lusitaniae</name>
    <dbReference type="NCBI Taxonomy" id="36911"/>
    <lineage>
        <taxon>Eukaryota</taxon>
        <taxon>Fungi</taxon>
        <taxon>Dikarya</taxon>
        <taxon>Ascomycota</taxon>
        <taxon>Saccharomycotina</taxon>
        <taxon>Pichiomycetes</taxon>
        <taxon>Metschnikowiaceae</taxon>
        <taxon>Clavispora</taxon>
    </lineage>
</organism>
<dbReference type="InterPro" id="IPR012985">
    <property type="entry name" value="Peptidase_S64_Ssy5"/>
</dbReference>